<gene>
    <name evidence="9" type="ORF">M419DRAFT_140866</name>
</gene>
<dbReference type="Pfam" id="PF04444">
    <property type="entry name" value="Dioxygenase_N"/>
    <property type="match status" value="1"/>
</dbReference>
<dbReference type="InterPro" id="IPR000627">
    <property type="entry name" value="Intradiol_dOase_C"/>
</dbReference>
<dbReference type="KEGG" id="trr:M419DRAFT_140866"/>
<dbReference type="GO" id="GO:0008199">
    <property type="term" value="F:ferric iron binding"/>
    <property type="evidence" value="ECO:0007669"/>
    <property type="project" value="InterPro"/>
</dbReference>
<evidence type="ECO:0000256" key="2">
    <source>
        <dbReference type="ARBA" id="ARBA00007825"/>
    </source>
</evidence>
<sequence length="338" mass="37432">MASTPSVTTPLLSPPTQPPVVDLTIDNITRKVVQASSQSGDARLDYLMERLVTHVHDFARETRLSTREWMAAIHFLTQTGQMCSPVRQEFILLSDVFGLSMLVDSIDHPKPPDCTQGSVLGPFHTNDAPHLPIGSSMTTDAAGEPMLALCTVCDSSGRPLSGVKVDIWEADSSGHYDVQYAGRQAPSERCVMTSDVDGGFWFKAIRPVSYPVPDDGPVGRLLELLKRHSHRPAHMHFIFEKQGLDRLVTTLFIRGDQYETSDVVFGVKSNLVVDLERVDEKTAAEYGVLEGTLLLRHKFILASARETEELRDRNAMEAMGRLGLKTKLMDHLPVPDLD</sequence>
<dbReference type="InterPro" id="IPR015889">
    <property type="entry name" value="Intradiol_dOase_core"/>
</dbReference>
<comment type="cofactor">
    <cofactor evidence="1">
        <name>Fe(3+)</name>
        <dbReference type="ChEBI" id="CHEBI:29034"/>
    </cofactor>
</comment>
<feature type="domain" description="Catechol dioxygenase N-terminal" evidence="8">
    <location>
        <begin position="41"/>
        <end position="113"/>
    </location>
</feature>
<protein>
    <submittedName>
        <fullName evidence="9">Dioxygenase</fullName>
    </submittedName>
</protein>
<dbReference type="PANTHER" id="PTHR33711:SF7">
    <property type="entry name" value="INTRADIOL RING-CLEAVAGE DIOXYGENASES DOMAIN-CONTAINING PROTEIN-RELATED"/>
    <property type="match status" value="1"/>
</dbReference>
<evidence type="ECO:0000256" key="6">
    <source>
        <dbReference type="ARBA" id="ARBA00023004"/>
    </source>
</evidence>
<dbReference type="HOGENOM" id="CLU_046727_2_0_1"/>
<keyword evidence="6" id="KW-0408">Iron</keyword>
<evidence type="ECO:0000259" key="7">
    <source>
        <dbReference type="Pfam" id="PF00775"/>
    </source>
</evidence>
<keyword evidence="5" id="KW-0560">Oxidoreductase</keyword>
<dbReference type="GO" id="GO:0018576">
    <property type="term" value="F:catechol 1,2-dioxygenase activity"/>
    <property type="evidence" value="ECO:0007669"/>
    <property type="project" value="InterPro"/>
</dbReference>
<dbReference type="Gene3D" id="2.60.130.10">
    <property type="entry name" value="Aromatic compound dioxygenase"/>
    <property type="match status" value="1"/>
</dbReference>
<dbReference type="Proteomes" id="UP000024376">
    <property type="component" value="Unassembled WGS sequence"/>
</dbReference>
<feature type="domain" description="Intradiol ring-cleavage dioxygenases" evidence="7">
    <location>
        <begin position="136"/>
        <end position="281"/>
    </location>
</feature>
<evidence type="ECO:0000313" key="10">
    <source>
        <dbReference type="Proteomes" id="UP000024376"/>
    </source>
</evidence>
<name>A0A024SEQ5_HYPJR</name>
<comment type="similarity">
    <text evidence="2">Belongs to the intradiol ring-cleavage dioxygenase family.</text>
</comment>
<dbReference type="PANTHER" id="PTHR33711">
    <property type="entry name" value="DIOXYGENASE, PUTATIVE (AFU_ORTHOLOGUE AFUA_2G02910)-RELATED"/>
    <property type="match status" value="1"/>
</dbReference>
<keyword evidence="4 9" id="KW-0223">Dioxygenase</keyword>
<keyword evidence="3" id="KW-0479">Metal-binding</keyword>
<dbReference type="GO" id="GO:0009712">
    <property type="term" value="P:catechol-containing compound metabolic process"/>
    <property type="evidence" value="ECO:0007669"/>
    <property type="project" value="InterPro"/>
</dbReference>
<evidence type="ECO:0000256" key="1">
    <source>
        <dbReference type="ARBA" id="ARBA00001965"/>
    </source>
</evidence>
<evidence type="ECO:0000259" key="8">
    <source>
        <dbReference type="Pfam" id="PF04444"/>
    </source>
</evidence>
<accession>A0A024SEQ5</accession>
<dbReference type="InterPro" id="IPR007535">
    <property type="entry name" value="Catechol_dOase_N"/>
</dbReference>
<evidence type="ECO:0000256" key="4">
    <source>
        <dbReference type="ARBA" id="ARBA00022964"/>
    </source>
</evidence>
<dbReference type="Pfam" id="PF00775">
    <property type="entry name" value="Dioxygenase_C"/>
    <property type="match status" value="1"/>
</dbReference>
<evidence type="ECO:0000256" key="3">
    <source>
        <dbReference type="ARBA" id="ARBA00022723"/>
    </source>
</evidence>
<proteinExistence type="inferred from homology"/>
<dbReference type="SUPFAM" id="SSF49482">
    <property type="entry name" value="Aromatic compound dioxygenase"/>
    <property type="match status" value="1"/>
</dbReference>
<dbReference type="EMBL" id="KI911143">
    <property type="protein sequence ID" value="ETS03563.1"/>
    <property type="molecule type" value="Genomic_DNA"/>
</dbReference>
<dbReference type="InterPro" id="IPR050770">
    <property type="entry name" value="Intradiol_RC_Dioxygenase"/>
</dbReference>
<organism evidence="9 10">
    <name type="scientific">Hypocrea jecorina (strain ATCC 56765 / BCRC 32924 / NRRL 11460 / Rut C-30)</name>
    <name type="common">Trichoderma reesei</name>
    <dbReference type="NCBI Taxonomy" id="1344414"/>
    <lineage>
        <taxon>Eukaryota</taxon>
        <taxon>Fungi</taxon>
        <taxon>Dikarya</taxon>
        <taxon>Ascomycota</taxon>
        <taxon>Pezizomycotina</taxon>
        <taxon>Sordariomycetes</taxon>
        <taxon>Hypocreomycetidae</taxon>
        <taxon>Hypocreales</taxon>
        <taxon>Hypocreaceae</taxon>
        <taxon>Trichoderma</taxon>
    </lineage>
</organism>
<evidence type="ECO:0000256" key="5">
    <source>
        <dbReference type="ARBA" id="ARBA00023002"/>
    </source>
</evidence>
<dbReference type="AlphaFoldDB" id="A0A024SEQ5"/>
<reference evidence="10" key="1">
    <citation type="journal article" date="2013" name="Ind. Biotechnol.">
        <title>Comparative genomics analysis of Trichoderma reesei strains.</title>
        <authorList>
            <person name="Koike H."/>
            <person name="Aerts A."/>
            <person name="LaButti K."/>
            <person name="Grigoriev I.V."/>
            <person name="Baker S.E."/>
        </authorList>
    </citation>
    <scope>NUCLEOTIDE SEQUENCE [LARGE SCALE GENOMIC DNA]</scope>
    <source>
        <strain evidence="10">ATCC 56765 / BCRC 32924 / NRRL 11460 / Rut C-30</strain>
    </source>
</reference>
<dbReference type="OrthoDB" id="5238185at2759"/>
<evidence type="ECO:0000313" key="9">
    <source>
        <dbReference type="EMBL" id="ETS03563.1"/>
    </source>
</evidence>